<gene>
    <name evidence="1" type="ORF">IB75_03010</name>
</gene>
<proteinExistence type="predicted"/>
<dbReference type="PANTHER" id="PTHR40266">
    <property type="entry name" value="TOXIN HIGB-1"/>
    <property type="match status" value="1"/>
</dbReference>
<evidence type="ECO:0000313" key="1">
    <source>
        <dbReference type="EMBL" id="KFI20450.1"/>
    </source>
</evidence>
<dbReference type="InterPro" id="IPR035093">
    <property type="entry name" value="RelE/ParE_toxin_dom_sf"/>
</dbReference>
<sequence>MIKGFRHKGLERFFRSGSKAGIQAKHADRLRLILARLHAANGSEDMDLPGLALHPLSGDRKGTWSVQVSGNWRVTFMFEDGDAYVVDYEDYH</sequence>
<comment type="caution">
    <text evidence="1">The sequence shown here is derived from an EMBL/GenBank/DDBJ whole genome shotgun (WGS) entry which is preliminary data.</text>
</comment>
<dbReference type="Pfam" id="PF05015">
    <property type="entry name" value="HigB-like_toxin"/>
    <property type="match status" value="1"/>
</dbReference>
<name>A0A0E2Z9P7_9GAMM</name>
<evidence type="ECO:0000313" key="2">
    <source>
        <dbReference type="Proteomes" id="UP000028839"/>
    </source>
</evidence>
<dbReference type="SUPFAM" id="SSF143011">
    <property type="entry name" value="RelE-like"/>
    <property type="match status" value="1"/>
</dbReference>
<dbReference type="Gene3D" id="3.30.2310.20">
    <property type="entry name" value="RelE-like"/>
    <property type="match status" value="1"/>
</dbReference>
<organism evidence="1 2">
    <name type="scientific">Nitrosococcus oceani C-27</name>
    <dbReference type="NCBI Taxonomy" id="314279"/>
    <lineage>
        <taxon>Bacteria</taxon>
        <taxon>Pseudomonadati</taxon>
        <taxon>Pseudomonadota</taxon>
        <taxon>Gammaproteobacteria</taxon>
        <taxon>Chromatiales</taxon>
        <taxon>Chromatiaceae</taxon>
        <taxon>Nitrosococcus</taxon>
    </lineage>
</organism>
<dbReference type="InterPro" id="IPR007711">
    <property type="entry name" value="HigB-1"/>
</dbReference>
<protein>
    <submittedName>
        <fullName evidence="1">Peptidase</fullName>
    </submittedName>
</protein>
<dbReference type="OrthoDB" id="9801102at2"/>
<reference evidence="1 2" key="1">
    <citation type="submission" date="2014-07" db="EMBL/GenBank/DDBJ databases">
        <title>Comparative analysis of Nitrosococcus oceani genome inventories of strains from Pacific and Atlantic gyres.</title>
        <authorList>
            <person name="Lim C.K."/>
            <person name="Wang L."/>
            <person name="Sayavedra-Soto L.A."/>
            <person name="Klotz M.G."/>
        </authorList>
    </citation>
    <scope>NUCLEOTIDE SEQUENCE [LARGE SCALE GENOMIC DNA]</scope>
    <source>
        <strain evidence="1 2">C-27</strain>
    </source>
</reference>
<dbReference type="HOGENOM" id="CLU_155111_0_0_6"/>
<accession>A0A0E2Z9P7</accession>
<dbReference type="AlphaFoldDB" id="A0A0E2Z9P7"/>
<dbReference type="EMBL" id="JPGN01000020">
    <property type="protein sequence ID" value="KFI20450.1"/>
    <property type="molecule type" value="Genomic_DNA"/>
</dbReference>
<dbReference type="Proteomes" id="UP000028839">
    <property type="component" value="Unassembled WGS sequence"/>
</dbReference>
<dbReference type="PANTHER" id="PTHR40266:SF2">
    <property type="entry name" value="TOXIN HIGB-1"/>
    <property type="match status" value="1"/>
</dbReference>